<accession>A0A916R0R2</accession>
<protein>
    <recommendedName>
        <fullName evidence="4">Thiol:disulfide interchange protein DsbD N-terminal domain-containing protein</fullName>
    </recommendedName>
</protein>
<reference evidence="2" key="1">
    <citation type="journal article" date="2014" name="Int. J. Syst. Evol. Microbiol.">
        <title>Complete genome sequence of Corynebacterium casei LMG S-19264T (=DSM 44701T), isolated from a smear-ripened cheese.</title>
        <authorList>
            <consortium name="US DOE Joint Genome Institute (JGI-PGF)"/>
            <person name="Walter F."/>
            <person name="Albersmeier A."/>
            <person name="Kalinowski J."/>
            <person name="Ruckert C."/>
        </authorList>
    </citation>
    <scope>NUCLEOTIDE SEQUENCE</scope>
    <source>
        <strain evidence="2">CGMCC 1.15880</strain>
    </source>
</reference>
<reference evidence="2" key="2">
    <citation type="submission" date="2020-09" db="EMBL/GenBank/DDBJ databases">
        <authorList>
            <person name="Sun Q."/>
            <person name="Zhou Y."/>
        </authorList>
    </citation>
    <scope>NUCLEOTIDE SEQUENCE</scope>
    <source>
        <strain evidence="2">CGMCC 1.15880</strain>
    </source>
</reference>
<sequence>MKHTKNFIWAAIATLVLLTSAAVAGTAVVEKAELQRSGKTWTVTVTLRHEDTGWDHYADGWGVYLPDGTELGYRELAHPHVEEQPFTRTLRGVTIPEDATKVVIIAKDSVHGTGEAYEITLD</sequence>
<dbReference type="AlphaFoldDB" id="A0A916R0R2"/>
<keyword evidence="1" id="KW-0732">Signal</keyword>
<name>A0A916R0R2_9RHOB</name>
<feature type="signal peptide" evidence="1">
    <location>
        <begin position="1"/>
        <end position="24"/>
    </location>
</feature>
<dbReference type="RefSeq" id="WP_188674145.1">
    <property type="nucleotide sequence ID" value="NZ_BMKA01000002.1"/>
</dbReference>
<evidence type="ECO:0000256" key="1">
    <source>
        <dbReference type="SAM" id="SignalP"/>
    </source>
</evidence>
<comment type="caution">
    <text evidence="2">The sequence shown here is derived from an EMBL/GenBank/DDBJ whole genome shotgun (WGS) entry which is preliminary data.</text>
</comment>
<evidence type="ECO:0000313" key="2">
    <source>
        <dbReference type="EMBL" id="GGA19235.1"/>
    </source>
</evidence>
<keyword evidence="3" id="KW-1185">Reference proteome</keyword>
<proteinExistence type="predicted"/>
<dbReference type="EMBL" id="BMKA01000002">
    <property type="protein sequence ID" value="GGA19235.1"/>
    <property type="molecule type" value="Genomic_DNA"/>
</dbReference>
<feature type="chain" id="PRO_5037068867" description="Thiol:disulfide interchange protein DsbD N-terminal domain-containing protein" evidence="1">
    <location>
        <begin position="25"/>
        <end position="122"/>
    </location>
</feature>
<evidence type="ECO:0000313" key="3">
    <source>
        <dbReference type="Proteomes" id="UP000628017"/>
    </source>
</evidence>
<dbReference type="Proteomes" id="UP000628017">
    <property type="component" value="Unassembled WGS sequence"/>
</dbReference>
<organism evidence="2 3">
    <name type="scientific">Neptunicoccus cionae</name>
    <dbReference type="NCBI Taxonomy" id="2035344"/>
    <lineage>
        <taxon>Bacteria</taxon>
        <taxon>Pseudomonadati</taxon>
        <taxon>Pseudomonadota</taxon>
        <taxon>Alphaproteobacteria</taxon>
        <taxon>Rhodobacterales</taxon>
        <taxon>Paracoccaceae</taxon>
        <taxon>Neptunicoccus</taxon>
    </lineage>
</organism>
<gene>
    <name evidence="2" type="ORF">GCM10011498_20080</name>
</gene>
<evidence type="ECO:0008006" key="4">
    <source>
        <dbReference type="Google" id="ProtNLM"/>
    </source>
</evidence>